<accession>A0A9I9D4E5</accession>
<dbReference type="AlphaFoldDB" id="A0A9I9D4E5"/>
<dbReference type="Gene3D" id="1.25.40.20">
    <property type="entry name" value="Ankyrin repeat-containing domain"/>
    <property type="match status" value="1"/>
</dbReference>
<dbReference type="PROSITE" id="PS50297">
    <property type="entry name" value="ANK_REP_REGION"/>
    <property type="match status" value="1"/>
</dbReference>
<feature type="transmembrane region" description="Helical" evidence="8">
    <location>
        <begin position="408"/>
        <end position="428"/>
    </location>
</feature>
<evidence type="ECO:0000256" key="5">
    <source>
        <dbReference type="ARBA" id="ARBA00023043"/>
    </source>
</evidence>
<feature type="repeat" description="ANK" evidence="7">
    <location>
        <begin position="161"/>
        <end position="183"/>
    </location>
</feature>
<keyword evidence="2 8" id="KW-0812">Transmembrane</keyword>
<feature type="transmembrane region" description="Helical" evidence="8">
    <location>
        <begin position="480"/>
        <end position="508"/>
    </location>
</feature>
<keyword evidence="3" id="KW-0677">Repeat</keyword>
<dbReference type="Pfam" id="PF12796">
    <property type="entry name" value="Ank_2"/>
    <property type="match status" value="1"/>
</dbReference>
<sequence length="537" mass="61491">MWTQFCFRISEINQEDTEIRMEENHQEITSLFNSSDAQNSQVIIEMSSMEEDIIRKLYEASKIGCVQTLKTLIQDNPDLIHKALIYTSSITIETPLLHVSVFHGHLEFTQLLLDHNPQLAAEVDAFQRTPLHIACSNNGDMEIIRALLEKNTSACLVQDLSGLIPLHYAVISENIEMMELLIKARPQSVLMKLNNNNDKTVLHLCVEGNHLEGMKLLIAQTLLFDKDFLNAMDDEGNTILDLSLMLRRIEMVGYLLMIPEAKTRTNDIKEKLLESQKITKTRNRKTQRRESVSLSTKKRPIGRWKVWRKKLKYRGDWVQEVQGTMMLVATVIATVTFQGGVNPPGGVWQQDTPFIYSSIINTTKNGFSEWYKDFGLYEEYSYLRNNTSVLFPAGTGVMRFQQPLLCSLYLWVNTVSFLASMSVILMIVSRFPLKNRICSWLLTLDMCIAVVSLAIGYLLGVKMVNLLTFPEKEDFSNSDVFSLTVICWFGIVGLVCLWFITSILIWMVKTLCHSFTSKVKPHSFNVNSTRLQWLCNL</sequence>
<dbReference type="PROSITE" id="PS50088">
    <property type="entry name" value="ANK_REPEAT"/>
    <property type="match status" value="1"/>
</dbReference>
<feature type="domain" description="PGG" evidence="9">
    <location>
        <begin position="316"/>
        <end position="352"/>
    </location>
</feature>
<dbReference type="InterPro" id="IPR026961">
    <property type="entry name" value="PGG_dom"/>
</dbReference>
<proteinExistence type="predicted"/>
<keyword evidence="4 8" id="KW-1133">Transmembrane helix</keyword>
<reference evidence="10" key="1">
    <citation type="submission" date="2023-03" db="UniProtKB">
        <authorList>
            <consortium name="EnsemblPlants"/>
        </authorList>
    </citation>
    <scope>IDENTIFICATION</scope>
</reference>
<evidence type="ECO:0000256" key="6">
    <source>
        <dbReference type="ARBA" id="ARBA00023136"/>
    </source>
</evidence>
<dbReference type="Gramene" id="MELO3C013066.2.1">
    <property type="protein sequence ID" value="MELO3C013066.2.1"/>
    <property type="gene ID" value="MELO3C013066.2"/>
</dbReference>
<dbReference type="GO" id="GO:0005886">
    <property type="term" value="C:plasma membrane"/>
    <property type="evidence" value="ECO:0007669"/>
    <property type="project" value="TreeGrafter"/>
</dbReference>
<dbReference type="Pfam" id="PF13962">
    <property type="entry name" value="PGG"/>
    <property type="match status" value="1"/>
</dbReference>
<evidence type="ECO:0000313" key="10">
    <source>
        <dbReference type="EnsemblPlants" id="MELO3C013066.2.1"/>
    </source>
</evidence>
<keyword evidence="5 7" id="KW-0040">ANK repeat</keyword>
<protein>
    <recommendedName>
        <fullName evidence="9">PGG domain-containing protein</fullName>
    </recommendedName>
</protein>
<comment type="subcellular location">
    <subcellularLocation>
        <location evidence="1">Membrane</location>
        <topology evidence="1">Multi-pass membrane protein</topology>
    </subcellularLocation>
</comment>
<dbReference type="PANTHER" id="PTHR24186:SF37">
    <property type="entry name" value="PGG DOMAIN-CONTAINING PROTEIN"/>
    <property type="match status" value="1"/>
</dbReference>
<name>A0A9I9D4E5_CUCME</name>
<dbReference type="InterPro" id="IPR002110">
    <property type="entry name" value="Ankyrin_rpt"/>
</dbReference>
<dbReference type="SMART" id="SM00248">
    <property type="entry name" value="ANK"/>
    <property type="match status" value="5"/>
</dbReference>
<evidence type="ECO:0000256" key="3">
    <source>
        <dbReference type="ARBA" id="ARBA00022737"/>
    </source>
</evidence>
<dbReference type="SUPFAM" id="SSF48403">
    <property type="entry name" value="Ankyrin repeat"/>
    <property type="match status" value="1"/>
</dbReference>
<dbReference type="InterPro" id="IPR036770">
    <property type="entry name" value="Ankyrin_rpt-contain_sf"/>
</dbReference>
<dbReference type="PANTHER" id="PTHR24186">
    <property type="entry name" value="PROTEIN PHOSPHATASE 1 REGULATORY SUBUNIT"/>
    <property type="match status" value="1"/>
</dbReference>
<evidence type="ECO:0000256" key="7">
    <source>
        <dbReference type="PROSITE-ProRule" id="PRU00023"/>
    </source>
</evidence>
<evidence type="ECO:0000256" key="4">
    <source>
        <dbReference type="ARBA" id="ARBA00022989"/>
    </source>
</evidence>
<feature type="transmembrane region" description="Helical" evidence="8">
    <location>
        <begin position="440"/>
        <end position="460"/>
    </location>
</feature>
<evidence type="ECO:0000256" key="2">
    <source>
        <dbReference type="ARBA" id="ARBA00022692"/>
    </source>
</evidence>
<evidence type="ECO:0000259" key="9">
    <source>
        <dbReference type="Pfam" id="PF13962"/>
    </source>
</evidence>
<evidence type="ECO:0000256" key="1">
    <source>
        <dbReference type="ARBA" id="ARBA00004141"/>
    </source>
</evidence>
<keyword evidence="6 8" id="KW-0472">Membrane</keyword>
<dbReference type="EnsemblPlants" id="MELO3C013066.2.1">
    <property type="protein sequence ID" value="MELO3C013066.2.1"/>
    <property type="gene ID" value="MELO3C013066.2"/>
</dbReference>
<organism evidence="10">
    <name type="scientific">Cucumis melo</name>
    <name type="common">Muskmelon</name>
    <dbReference type="NCBI Taxonomy" id="3656"/>
    <lineage>
        <taxon>Eukaryota</taxon>
        <taxon>Viridiplantae</taxon>
        <taxon>Streptophyta</taxon>
        <taxon>Embryophyta</taxon>
        <taxon>Tracheophyta</taxon>
        <taxon>Spermatophyta</taxon>
        <taxon>Magnoliopsida</taxon>
        <taxon>eudicotyledons</taxon>
        <taxon>Gunneridae</taxon>
        <taxon>Pentapetalae</taxon>
        <taxon>rosids</taxon>
        <taxon>fabids</taxon>
        <taxon>Cucurbitales</taxon>
        <taxon>Cucurbitaceae</taxon>
        <taxon>Benincaseae</taxon>
        <taxon>Cucumis</taxon>
    </lineage>
</organism>
<evidence type="ECO:0000256" key="8">
    <source>
        <dbReference type="SAM" id="Phobius"/>
    </source>
</evidence>